<dbReference type="Pfam" id="PF00881">
    <property type="entry name" value="Nitroreductase"/>
    <property type="match status" value="1"/>
</dbReference>
<evidence type="ECO:0000256" key="7">
    <source>
        <dbReference type="ARBA" id="ARBA00023027"/>
    </source>
</evidence>
<keyword evidence="3" id="KW-0285">Flavoprotein</keyword>
<evidence type="ECO:0000256" key="3">
    <source>
        <dbReference type="ARBA" id="ARBA00022630"/>
    </source>
</evidence>
<feature type="domain" description="Nitroreductase" evidence="8">
    <location>
        <begin position="12"/>
        <end position="168"/>
    </location>
</feature>
<dbReference type="EMBL" id="UGNP01000001">
    <property type="protein sequence ID" value="STX08570.1"/>
    <property type="molecule type" value="Genomic_DNA"/>
</dbReference>
<dbReference type="InterPro" id="IPR052530">
    <property type="entry name" value="NAD(P)H_nitroreductase"/>
</dbReference>
<dbReference type="OrthoDB" id="9804207at2"/>
<dbReference type="Proteomes" id="UP000294641">
    <property type="component" value="Unassembled WGS sequence"/>
</dbReference>
<dbReference type="PANTHER" id="PTHR43821:SF1">
    <property type="entry name" value="NAD(P)H NITROREDUCTASE YDJA-RELATED"/>
    <property type="match status" value="1"/>
</dbReference>
<evidence type="ECO:0000313" key="9">
    <source>
        <dbReference type="EMBL" id="STX08570.1"/>
    </source>
</evidence>
<keyword evidence="4" id="KW-0288">FMN</keyword>
<dbReference type="EMBL" id="SNZG01000016">
    <property type="protein sequence ID" value="TDR38480.1"/>
    <property type="molecule type" value="Genomic_DNA"/>
</dbReference>
<dbReference type="InterPro" id="IPR000415">
    <property type="entry name" value="Nitroreductase-like"/>
</dbReference>
<organism evidence="9 11">
    <name type="scientific">Kurthia zopfii</name>
    <dbReference type="NCBI Taxonomy" id="1650"/>
    <lineage>
        <taxon>Bacteria</taxon>
        <taxon>Bacillati</taxon>
        <taxon>Bacillota</taxon>
        <taxon>Bacilli</taxon>
        <taxon>Bacillales</taxon>
        <taxon>Caryophanaceae</taxon>
        <taxon>Kurthia</taxon>
    </lineage>
</organism>
<evidence type="ECO:0000256" key="6">
    <source>
        <dbReference type="ARBA" id="ARBA00023002"/>
    </source>
</evidence>
<dbReference type="InterPro" id="IPR026021">
    <property type="entry name" value="YdjA-like"/>
</dbReference>
<keyword evidence="6 9" id="KW-0560">Oxidoreductase</keyword>
<sequence length="188" mass="21472">MSEKSLSVKQAIRERRSIKLFNGEPVNKEEVLAIFEEAKWAPNHGNRQPWRVVLAVDEGLQKLADVIREFVVPNWKELPEEEVSKKMAKFTTPGAVAFIIMPQDLRQKERLEDYAAASSFIQNAQLLAWDEGIGTCWKTPGWLEKPEFLKALGVEAGERPISMLQFGHFDAIPNDKPKKSVEEFVTFF</sequence>
<dbReference type="AlphaFoldDB" id="A0A8B4Q8J0"/>
<dbReference type="CDD" id="cd02135">
    <property type="entry name" value="YdjA-like"/>
    <property type="match status" value="1"/>
</dbReference>
<protein>
    <submittedName>
        <fullName evidence="9 10">Nitroreductase</fullName>
        <ecNumber evidence="9">1.-.-.-</ecNumber>
    </submittedName>
</protein>
<reference evidence="9 11" key="1">
    <citation type="submission" date="2018-06" db="EMBL/GenBank/DDBJ databases">
        <authorList>
            <consortium name="Pathogen Informatics"/>
            <person name="Doyle S."/>
        </authorList>
    </citation>
    <scope>NUCLEOTIDE SEQUENCE [LARGE SCALE GENOMIC DNA]</scope>
    <source>
        <strain evidence="9 11">NCTC10597</strain>
    </source>
</reference>
<evidence type="ECO:0000256" key="5">
    <source>
        <dbReference type="ARBA" id="ARBA00022857"/>
    </source>
</evidence>
<evidence type="ECO:0000313" key="12">
    <source>
        <dbReference type="Proteomes" id="UP000294641"/>
    </source>
</evidence>
<dbReference type="RefSeq" id="WP_109349604.1">
    <property type="nucleotide sequence ID" value="NZ_BJUE01000009.1"/>
</dbReference>
<evidence type="ECO:0000259" key="8">
    <source>
        <dbReference type="Pfam" id="PF00881"/>
    </source>
</evidence>
<dbReference type="InterPro" id="IPR029479">
    <property type="entry name" value="Nitroreductase"/>
</dbReference>
<keyword evidence="12" id="KW-1185">Reference proteome</keyword>
<keyword evidence="7" id="KW-0520">NAD</keyword>
<dbReference type="Proteomes" id="UP000254330">
    <property type="component" value="Unassembled WGS sequence"/>
</dbReference>
<accession>A0A8B4Q8J0</accession>
<evidence type="ECO:0000256" key="1">
    <source>
        <dbReference type="ARBA" id="ARBA00001917"/>
    </source>
</evidence>
<dbReference type="Gene3D" id="3.40.109.10">
    <property type="entry name" value="NADH Oxidase"/>
    <property type="match status" value="1"/>
</dbReference>
<reference evidence="10 12" key="2">
    <citation type="submission" date="2019-03" db="EMBL/GenBank/DDBJ databases">
        <title>Genomic Encyclopedia of Type Strains, Phase IV (KMG-IV): sequencing the most valuable type-strain genomes for metagenomic binning, comparative biology and taxonomic classification.</title>
        <authorList>
            <person name="Goeker M."/>
        </authorList>
    </citation>
    <scope>NUCLEOTIDE SEQUENCE [LARGE SCALE GENOMIC DNA]</scope>
    <source>
        <strain evidence="10 12">DSM 20580</strain>
    </source>
</reference>
<evidence type="ECO:0000256" key="4">
    <source>
        <dbReference type="ARBA" id="ARBA00022643"/>
    </source>
</evidence>
<name>A0A8B4Q8J0_9BACL</name>
<dbReference type="EC" id="1.-.-.-" evidence="9"/>
<comment type="cofactor">
    <cofactor evidence="1">
        <name>FMN</name>
        <dbReference type="ChEBI" id="CHEBI:58210"/>
    </cofactor>
</comment>
<evidence type="ECO:0000256" key="2">
    <source>
        <dbReference type="ARBA" id="ARBA00007118"/>
    </source>
</evidence>
<proteinExistence type="inferred from homology"/>
<comment type="similarity">
    <text evidence="2">Belongs to the nitroreductase family.</text>
</comment>
<keyword evidence="5" id="KW-0521">NADP</keyword>
<dbReference type="PANTHER" id="PTHR43821">
    <property type="entry name" value="NAD(P)H NITROREDUCTASE YDJA-RELATED"/>
    <property type="match status" value="1"/>
</dbReference>
<gene>
    <name evidence="9" type="primary">ydjA</name>
    <name evidence="10" type="ORF">DFR61_11637</name>
    <name evidence="9" type="ORF">NCTC10597_00234</name>
</gene>
<dbReference type="GO" id="GO:0016491">
    <property type="term" value="F:oxidoreductase activity"/>
    <property type="evidence" value="ECO:0007669"/>
    <property type="project" value="UniProtKB-KW"/>
</dbReference>
<dbReference type="SUPFAM" id="SSF55469">
    <property type="entry name" value="FMN-dependent nitroreductase-like"/>
    <property type="match status" value="1"/>
</dbReference>
<evidence type="ECO:0000313" key="11">
    <source>
        <dbReference type="Proteomes" id="UP000254330"/>
    </source>
</evidence>
<comment type="caution">
    <text evidence="9">The sequence shown here is derived from an EMBL/GenBank/DDBJ whole genome shotgun (WGS) entry which is preliminary data.</text>
</comment>
<evidence type="ECO:0000313" key="10">
    <source>
        <dbReference type="EMBL" id="TDR38480.1"/>
    </source>
</evidence>